<dbReference type="AlphaFoldDB" id="A0A1Y2I0B3"/>
<evidence type="ECO:0000313" key="3">
    <source>
        <dbReference type="Proteomes" id="UP000193411"/>
    </source>
</evidence>
<sequence>MSSQPNNNLAPPAAAAGSGRRGSYAAIAAQAAASASSPTSAAASVQSSPATKRVDPIVPIPAAGNSSKPTSQPTTPQQAPPLVPAAIIDPNSRQAKWAAHEAQRRASLSTQGAAAGGTGDKQQRNRSRNRSRDRSKSPHHRRPNGGRASVSNVNDEVVAIAGGARSVSPPSGAGSAQSNSPPHQYTAPQPPSPTSASALGMAWNGNAGAGHNRARRGSAAEILTAGAAYAGEFVDRTSGGGSPVPHGDANPTAFQTNQQARRPSGYLSAHAAELMNIAARKMASKEEERAAALAGMASGGGRSSSSGGGSEPGEIVDADMHGEEYDQFHTPTSGAGIQGRSRSKSISSYDPIHGRMREFQAPEDPGDLAAIWGRVQATHRASISGPGPSHNDPHVHHPGPQGYPPMPPMPHHQHPSMSVPGSAGPGSPASQMGMMPHRRSSTFSYATGAWGPGGEQSPPSYPGTVPPHMQQGGQGQQMPYTSLPSSPDRIDRLRASQRRFSVSPTMSTGDYDQVATQVTRYAYFLFFSTRFSALELDTMPDQEPFQCRIVAPCPWTTCRPVVTRLLVPINRPAAASLTPLRRCRSSPTKVPVLAATTT</sequence>
<feature type="region of interest" description="Disordered" evidence="1">
    <location>
        <begin position="1"/>
        <end position="203"/>
    </location>
</feature>
<gene>
    <name evidence="2" type="ORF">BCR44DRAFT_1172052</name>
</gene>
<evidence type="ECO:0000256" key="1">
    <source>
        <dbReference type="SAM" id="MobiDB-lite"/>
    </source>
</evidence>
<protein>
    <submittedName>
        <fullName evidence="2">Uncharacterized protein</fullName>
    </submittedName>
</protein>
<feature type="region of interest" description="Disordered" evidence="1">
    <location>
        <begin position="289"/>
        <end position="349"/>
    </location>
</feature>
<keyword evidence="3" id="KW-1185">Reference proteome</keyword>
<organism evidence="2 3">
    <name type="scientific">Catenaria anguillulae PL171</name>
    <dbReference type="NCBI Taxonomy" id="765915"/>
    <lineage>
        <taxon>Eukaryota</taxon>
        <taxon>Fungi</taxon>
        <taxon>Fungi incertae sedis</taxon>
        <taxon>Blastocladiomycota</taxon>
        <taxon>Blastocladiomycetes</taxon>
        <taxon>Blastocladiales</taxon>
        <taxon>Catenariaceae</taxon>
        <taxon>Catenaria</taxon>
    </lineage>
</organism>
<feature type="compositionally biased region" description="Gly residues" evidence="1">
    <location>
        <begin position="297"/>
        <end position="311"/>
    </location>
</feature>
<proteinExistence type="predicted"/>
<feature type="region of interest" description="Disordered" evidence="1">
    <location>
        <begin position="234"/>
        <end position="265"/>
    </location>
</feature>
<feature type="compositionally biased region" description="Low complexity" evidence="1">
    <location>
        <begin position="10"/>
        <end position="51"/>
    </location>
</feature>
<feature type="compositionally biased region" description="Low complexity" evidence="1">
    <location>
        <begin position="66"/>
        <end position="77"/>
    </location>
</feature>
<reference evidence="2 3" key="1">
    <citation type="submission" date="2016-07" db="EMBL/GenBank/DDBJ databases">
        <title>Pervasive Adenine N6-methylation of Active Genes in Fungi.</title>
        <authorList>
            <consortium name="DOE Joint Genome Institute"/>
            <person name="Mondo S.J."/>
            <person name="Dannebaum R.O."/>
            <person name="Kuo R.C."/>
            <person name="Labutti K."/>
            <person name="Haridas S."/>
            <person name="Kuo A."/>
            <person name="Salamov A."/>
            <person name="Ahrendt S.R."/>
            <person name="Lipzen A."/>
            <person name="Sullivan W."/>
            <person name="Andreopoulos W.B."/>
            <person name="Clum A."/>
            <person name="Lindquist E."/>
            <person name="Daum C."/>
            <person name="Ramamoorthy G.K."/>
            <person name="Gryganskyi A."/>
            <person name="Culley D."/>
            <person name="Magnuson J.K."/>
            <person name="James T.Y."/>
            <person name="O'Malley M.A."/>
            <person name="Stajich J.E."/>
            <person name="Spatafora J.W."/>
            <person name="Visel A."/>
            <person name="Grigoriev I.V."/>
        </authorList>
    </citation>
    <scope>NUCLEOTIDE SEQUENCE [LARGE SCALE GENOMIC DNA]</scope>
    <source>
        <strain evidence="2 3">PL171</strain>
    </source>
</reference>
<feature type="compositionally biased region" description="Polar residues" evidence="1">
    <location>
        <begin position="174"/>
        <end position="183"/>
    </location>
</feature>
<dbReference type="EMBL" id="MCFL01000003">
    <property type="protein sequence ID" value="ORZ40297.1"/>
    <property type="molecule type" value="Genomic_DNA"/>
</dbReference>
<dbReference type="Proteomes" id="UP000193411">
    <property type="component" value="Unassembled WGS sequence"/>
</dbReference>
<feature type="region of interest" description="Disordered" evidence="1">
    <location>
        <begin position="380"/>
        <end position="485"/>
    </location>
</feature>
<feature type="compositionally biased region" description="Basic and acidic residues" evidence="1">
    <location>
        <begin position="318"/>
        <end position="327"/>
    </location>
</feature>
<name>A0A1Y2I0B3_9FUNG</name>
<accession>A0A1Y2I0B3</accession>
<evidence type="ECO:0000313" key="2">
    <source>
        <dbReference type="EMBL" id="ORZ40297.1"/>
    </source>
</evidence>
<feature type="compositionally biased region" description="Pro residues" evidence="1">
    <location>
        <begin position="401"/>
        <end position="410"/>
    </location>
</feature>
<comment type="caution">
    <text evidence="2">The sequence shown here is derived from an EMBL/GenBank/DDBJ whole genome shotgun (WGS) entry which is preliminary data.</text>
</comment>
<feature type="compositionally biased region" description="Polar residues" evidence="1">
    <location>
        <begin position="252"/>
        <end position="261"/>
    </location>
</feature>